<evidence type="ECO:0000313" key="3">
    <source>
        <dbReference type="Proteomes" id="UP000554235"/>
    </source>
</evidence>
<feature type="transmembrane region" description="Helical" evidence="1">
    <location>
        <begin position="493"/>
        <end position="509"/>
    </location>
</feature>
<keyword evidence="3" id="KW-1185">Reference proteome</keyword>
<proteinExistence type="predicted"/>
<organism evidence="2 3">
    <name type="scientific">Fusarium albosuccineum</name>
    <dbReference type="NCBI Taxonomy" id="1237068"/>
    <lineage>
        <taxon>Eukaryota</taxon>
        <taxon>Fungi</taxon>
        <taxon>Dikarya</taxon>
        <taxon>Ascomycota</taxon>
        <taxon>Pezizomycotina</taxon>
        <taxon>Sordariomycetes</taxon>
        <taxon>Hypocreomycetidae</taxon>
        <taxon>Hypocreales</taxon>
        <taxon>Nectriaceae</taxon>
        <taxon>Fusarium</taxon>
        <taxon>Fusarium decemcellulare species complex</taxon>
    </lineage>
</organism>
<feature type="transmembrane region" description="Helical" evidence="1">
    <location>
        <begin position="220"/>
        <end position="242"/>
    </location>
</feature>
<feature type="transmembrane region" description="Helical" evidence="1">
    <location>
        <begin position="521"/>
        <end position="541"/>
    </location>
</feature>
<accession>A0A8H4LHF0</accession>
<keyword evidence="1" id="KW-0812">Transmembrane</keyword>
<protein>
    <submittedName>
        <fullName evidence="2">Uncharacterized protein</fullName>
    </submittedName>
</protein>
<gene>
    <name evidence="2" type="ORF">FALBO_5443</name>
</gene>
<reference evidence="2 3" key="1">
    <citation type="submission" date="2020-01" db="EMBL/GenBank/DDBJ databases">
        <title>Identification and distribution of gene clusters putatively required for synthesis of sphingolipid metabolism inhibitors in phylogenetically diverse species of the filamentous fungus Fusarium.</title>
        <authorList>
            <person name="Kim H.-S."/>
            <person name="Busman M."/>
            <person name="Brown D.W."/>
            <person name="Divon H."/>
            <person name="Uhlig S."/>
            <person name="Proctor R.H."/>
        </authorList>
    </citation>
    <scope>NUCLEOTIDE SEQUENCE [LARGE SCALE GENOMIC DNA]</scope>
    <source>
        <strain evidence="2 3">NRRL 20459</strain>
    </source>
</reference>
<feature type="transmembrane region" description="Helical" evidence="1">
    <location>
        <begin position="454"/>
        <end position="473"/>
    </location>
</feature>
<dbReference type="OrthoDB" id="5392263at2759"/>
<dbReference type="Proteomes" id="UP000554235">
    <property type="component" value="Unassembled WGS sequence"/>
</dbReference>
<evidence type="ECO:0000256" key="1">
    <source>
        <dbReference type="SAM" id="Phobius"/>
    </source>
</evidence>
<feature type="transmembrane region" description="Helical" evidence="1">
    <location>
        <begin position="419"/>
        <end position="442"/>
    </location>
</feature>
<feature type="transmembrane region" description="Helical" evidence="1">
    <location>
        <begin position="254"/>
        <end position="272"/>
    </location>
</feature>
<comment type="caution">
    <text evidence="2">The sequence shown here is derived from an EMBL/GenBank/DDBJ whole genome shotgun (WGS) entry which is preliminary data.</text>
</comment>
<name>A0A8H4LHF0_9HYPO</name>
<keyword evidence="1" id="KW-0472">Membrane</keyword>
<evidence type="ECO:0000313" key="2">
    <source>
        <dbReference type="EMBL" id="KAF4467683.1"/>
    </source>
</evidence>
<keyword evidence="1" id="KW-1133">Transmembrane helix</keyword>
<feature type="transmembrane region" description="Helical" evidence="1">
    <location>
        <begin position="391"/>
        <end position="413"/>
    </location>
</feature>
<sequence length="574" mass="65205">MSFICPTRIVTYYFVVSTEKVNERIKHGTFDDKFLWKGPITGLKPSGDTNLTALTYEGCLEICENRTDLVSTRSTLEMVATWIFPLAIVFNLPYDSIHTRKIWRTIKAVLNWTGSPQTALTHTIWNVRQIRHCHRMAKSKQNGLWSDAFYVLSCLGQFDITFDDDNLDETFYNALVYGLFRPLSRSRARQDGRVDKDQQYTAHLLSSMAIQLRMLRRRGVIPTLASLGTFITAFVFSIVLAFDEEAGGRTGSPLTLGLLYCWLPLSVIFTIIDRNPVSADRSALLMSRWLFNVNAVLTSARAAIDANGNRDTDLMAEPEWWSPRTNDDNIKPFHINEFIGQGRRVHYCGLADATIRATNGRYKKMGYNLDDYANCARAIRGSLKKRRPGQWYVTALLAFFLVLFEVMMAFLIAFCTPTFGLGCWSGSLVLYGILSSLTWVYHLFSKSPGRKGRFVCHCFNLVSLTWLVTLTGLVLTGGFRTCYCSTVQLSHDYLGYGGYMMFYTFDFYVKNFRMNGPWVTASVLGGLVLGAVLVTATAWWMKCQHLWSTEEKEPTDGLDLTSVDVRADTQWLDR</sequence>
<dbReference type="EMBL" id="JAADYS010000705">
    <property type="protein sequence ID" value="KAF4467683.1"/>
    <property type="molecule type" value="Genomic_DNA"/>
</dbReference>
<dbReference type="AlphaFoldDB" id="A0A8H4LHF0"/>